<dbReference type="SUPFAM" id="SSF53383">
    <property type="entry name" value="PLP-dependent transferases"/>
    <property type="match status" value="1"/>
</dbReference>
<comment type="cofactor">
    <cofactor evidence="1">
        <name>pyridoxal 5'-phosphate</name>
        <dbReference type="ChEBI" id="CHEBI:597326"/>
    </cofactor>
</comment>
<dbReference type="InterPro" id="IPR015421">
    <property type="entry name" value="PyrdxlP-dep_Trfase_major"/>
</dbReference>
<sequence length="474" mass="53466">METPIINSLRNLVDENIISFHVPGHKKGNIYDKLGYGDLFKNLYKLDTTEVPGTDNLHSPEECIMESLKIASETFKSDKTYYLINGSTCGIEAAIMAVTKPKEKIIMNRECHQSAINACIVGDINPVYIKANINDHSNTLNGVKFEHVKTVIDSNLDAKALFLTYPTYFGNICDLKSICEYAHSKDMIVVVDEAHGAHLGLSDKLPDTALSQGADLVIQSTHKTLPAFTQSSMIHIKGNRIDENRLSNMLRITQSSSPSYLLMASLEIAVNIYLNKGKDLMEELLGNISEFKNDIYKLKYISTDESDDKTKIFLNTKKLGITGYDLEKILREKYKIQVELANYYGVLLISTIGNTKEDFSKLKEALYEIDKKYKDESTLRNIYYPLNMPKKILTPREAFYTDKKNVKINDSIGKIAGEYIIPYPPGISLVSPGEEITEEVIEYIIECREKGMNVSGVKDSNLEYIQTIDIKQTK</sequence>
<accession>A0ABP3XKR1</accession>
<dbReference type="InterPro" id="IPR000310">
    <property type="entry name" value="Orn/Lys/Arg_deCO2ase_major_dom"/>
</dbReference>
<dbReference type="InterPro" id="IPR008286">
    <property type="entry name" value="Prn/Lys/Arg_de-COase_C"/>
</dbReference>
<evidence type="ECO:0000313" key="8">
    <source>
        <dbReference type="EMBL" id="GAA0865277.1"/>
    </source>
</evidence>
<evidence type="ECO:0000259" key="7">
    <source>
        <dbReference type="Pfam" id="PF03711"/>
    </source>
</evidence>
<proteinExistence type="inferred from homology"/>
<dbReference type="InterPro" id="IPR015424">
    <property type="entry name" value="PyrdxlP-dep_Trfase"/>
</dbReference>
<feature type="domain" description="Orn/Lys/Arg decarboxylases family 1 pyridoxal-P attachment site" evidence="6">
    <location>
        <begin position="3"/>
        <end position="299"/>
    </location>
</feature>
<dbReference type="SUPFAM" id="SSF55904">
    <property type="entry name" value="Ornithine decarboxylase C-terminal domain"/>
    <property type="match status" value="1"/>
</dbReference>
<evidence type="ECO:0000256" key="2">
    <source>
        <dbReference type="ARBA" id="ARBA00010671"/>
    </source>
</evidence>
<gene>
    <name evidence="8" type="ORF">GCM10008917_22030</name>
</gene>
<keyword evidence="9" id="KW-1185">Reference proteome</keyword>
<keyword evidence="5" id="KW-0456">Lyase</keyword>
<evidence type="ECO:0000256" key="3">
    <source>
        <dbReference type="ARBA" id="ARBA00022793"/>
    </source>
</evidence>
<organism evidence="8 9">
    <name type="scientific">Paraclostridium tenue</name>
    <dbReference type="NCBI Taxonomy" id="1737"/>
    <lineage>
        <taxon>Bacteria</taxon>
        <taxon>Bacillati</taxon>
        <taxon>Bacillota</taxon>
        <taxon>Clostridia</taxon>
        <taxon>Peptostreptococcales</taxon>
        <taxon>Peptostreptococcaceae</taxon>
        <taxon>Paraclostridium</taxon>
    </lineage>
</organism>
<keyword evidence="3" id="KW-0210">Decarboxylase</keyword>
<dbReference type="RefSeq" id="WP_346045933.1">
    <property type="nucleotide sequence ID" value="NZ_BAAACP010000014.1"/>
</dbReference>
<dbReference type="Pfam" id="PF03711">
    <property type="entry name" value="OKR_DC_1_C"/>
    <property type="match status" value="1"/>
</dbReference>
<protein>
    <submittedName>
        <fullName evidence="8">Aminotransferase class I/II-fold pyridoxal phosphate-dependent enzyme</fullName>
    </submittedName>
</protein>
<reference evidence="9" key="1">
    <citation type="journal article" date="2019" name="Int. J. Syst. Evol. Microbiol.">
        <title>The Global Catalogue of Microorganisms (GCM) 10K type strain sequencing project: providing services to taxonomists for standard genome sequencing and annotation.</title>
        <authorList>
            <consortium name="The Broad Institute Genomics Platform"/>
            <consortium name="The Broad Institute Genome Sequencing Center for Infectious Disease"/>
            <person name="Wu L."/>
            <person name="Ma J."/>
        </authorList>
    </citation>
    <scope>NUCLEOTIDE SEQUENCE [LARGE SCALE GENOMIC DNA]</scope>
    <source>
        <strain evidence="9">JCM 6486</strain>
    </source>
</reference>
<dbReference type="InterPro" id="IPR052357">
    <property type="entry name" value="Orn_Lys_Arg_decarboxylase-I"/>
</dbReference>
<keyword evidence="8" id="KW-0032">Aminotransferase</keyword>
<dbReference type="InterPro" id="IPR036633">
    <property type="entry name" value="Prn/Lys/Arg_de-COase_C_sf"/>
</dbReference>
<name>A0ABP3XKR1_9FIRM</name>
<dbReference type="PANTHER" id="PTHR43277">
    <property type="entry name" value="ARGININE DECARBOXYLASE"/>
    <property type="match status" value="1"/>
</dbReference>
<keyword evidence="8" id="KW-0808">Transferase</keyword>
<evidence type="ECO:0000313" key="9">
    <source>
        <dbReference type="Proteomes" id="UP001400965"/>
    </source>
</evidence>
<dbReference type="Proteomes" id="UP001400965">
    <property type="component" value="Unassembled WGS sequence"/>
</dbReference>
<dbReference type="Gene3D" id="3.90.100.10">
    <property type="entry name" value="Orn/Lys/Arg decarboxylase, C-terminal domain"/>
    <property type="match status" value="1"/>
</dbReference>
<keyword evidence="4" id="KW-0663">Pyridoxal phosphate</keyword>
<evidence type="ECO:0000259" key="6">
    <source>
        <dbReference type="Pfam" id="PF01276"/>
    </source>
</evidence>
<dbReference type="Gene3D" id="3.40.640.10">
    <property type="entry name" value="Type I PLP-dependent aspartate aminotransferase-like (Major domain)"/>
    <property type="match status" value="1"/>
</dbReference>
<comment type="caution">
    <text evidence="8">The sequence shown here is derived from an EMBL/GenBank/DDBJ whole genome shotgun (WGS) entry which is preliminary data.</text>
</comment>
<comment type="similarity">
    <text evidence="2">Belongs to the Orn/Lys/Arg decarboxylase class-I family.</text>
</comment>
<feature type="domain" description="Orn/Lys/Arg decarboxylase C-terminal" evidence="7">
    <location>
        <begin position="361"/>
        <end position="451"/>
    </location>
</feature>
<dbReference type="EMBL" id="BAAACP010000014">
    <property type="protein sequence ID" value="GAA0865277.1"/>
    <property type="molecule type" value="Genomic_DNA"/>
</dbReference>
<evidence type="ECO:0000256" key="1">
    <source>
        <dbReference type="ARBA" id="ARBA00001933"/>
    </source>
</evidence>
<dbReference type="Pfam" id="PF01276">
    <property type="entry name" value="OKR_DC_1"/>
    <property type="match status" value="1"/>
</dbReference>
<dbReference type="GO" id="GO:0008483">
    <property type="term" value="F:transaminase activity"/>
    <property type="evidence" value="ECO:0007669"/>
    <property type="project" value="UniProtKB-KW"/>
</dbReference>
<dbReference type="PANTHER" id="PTHR43277:SF4">
    <property type="entry name" value="ARGININE DECARBOXYLASE"/>
    <property type="match status" value="1"/>
</dbReference>
<evidence type="ECO:0000256" key="4">
    <source>
        <dbReference type="ARBA" id="ARBA00022898"/>
    </source>
</evidence>
<evidence type="ECO:0000256" key="5">
    <source>
        <dbReference type="ARBA" id="ARBA00023239"/>
    </source>
</evidence>